<name>A0A2P2NFB5_RHIMU</name>
<proteinExistence type="predicted"/>
<accession>A0A2P2NFB5</accession>
<organism evidence="1">
    <name type="scientific">Rhizophora mucronata</name>
    <name type="common">Asiatic mangrove</name>
    <dbReference type="NCBI Taxonomy" id="61149"/>
    <lineage>
        <taxon>Eukaryota</taxon>
        <taxon>Viridiplantae</taxon>
        <taxon>Streptophyta</taxon>
        <taxon>Embryophyta</taxon>
        <taxon>Tracheophyta</taxon>
        <taxon>Spermatophyta</taxon>
        <taxon>Magnoliopsida</taxon>
        <taxon>eudicotyledons</taxon>
        <taxon>Gunneridae</taxon>
        <taxon>Pentapetalae</taxon>
        <taxon>rosids</taxon>
        <taxon>fabids</taxon>
        <taxon>Malpighiales</taxon>
        <taxon>Rhizophoraceae</taxon>
        <taxon>Rhizophora</taxon>
    </lineage>
</organism>
<protein>
    <submittedName>
        <fullName evidence="1">Uncharacterized protein</fullName>
    </submittedName>
</protein>
<evidence type="ECO:0000313" key="1">
    <source>
        <dbReference type="EMBL" id="MBX41187.1"/>
    </source>
</evidence>
<reference evidence="1" key="1">
    <citation type="submission" date="2018-02" db="EMBL/GenBank/DDBJ databases">
        <title>Rhizophora mucronata_Transcriptome.</title>
        <authorList>
            <person name="Meera S.P."/>
            <person name="Sreeshan A."/>
            <person name="Augustine A."/>
        </authorList>
    </citation>
    <scope>NUCLEOTIDE SEQUENCE</scope>
    <source>
        <tissue evidence="1">Leaf</tissue>
    </source>
</reference>
<sequence length="41" mass="5063">MYMKLESYDYRLILPVPKTKLFAQIMREEFKIQKNSNGYKF</sequence>
<dbReference type="EMBL" id="GGEC01060703">
    <property type="protein sequence ID" value="MBX41187.1"/>
    <property type="molecule type" value="Transcribed_RNA"/>
</dbReference>
<dbReference type="AlphaFoldDB" id="A0A2P2NFB5"/>